<evidence type="ECO:0000256" key="4">
    <source>
        <dbReference type="RuleBase" id="RU003357"/>
    </source>
</evidence>
<gene>
    <name evidence="8" type="ORF">RI844_12770</name>
</gene>
<evidence type="ECO:0000256" key="5">
    <source>
        <dbReference type="SAM" id="SignalP"/>
    </source>
</evidence>
<sequence length="1109" mass="122381">MQRSNLLAILLMVISTTTFANSKNTIVNFNLPKQNADSAIIAFAEQADITLLFPLDKLEGVTTNEVVGWYKVSRALTVLLADTGLKAEMGDSGLFSIVIEQNFGDTQLSNNEAAAVTSDEESGITSSSDMTQITKKNISEKDEMEVITISGVRGSIAQSINDKRFSTEIKDSISAEDIGQLPDENIAEALQRVTGIQMTRAPDGEGTSIQIRGLSNNNVEINGQTASGSGADRSVNFQDIPSELFSAIEILKAPTADKIEGSLGGTINLKTRRPLNIQDDQVGSITAKVKYNEFSDKTAPDFSGFFAKNFRNTAVGDVGFVINFGHKEIISQTDVFGGGSFGAAPAQWFRRSGGQIPAGNNSNNQFLADGSFQYLSSDDDNGDTVYGIDVNQDGVVDQHDNYYTPGGIRTFSRYVESQRDSLNFTSQWQPSDKVNVYFDYSTADSDEDLYGSQMSLAFNAARSFPINGADYSLTPVSDDTYMLESGLIGATSVRMGGAPSVRNTWRESENVTVGVDYQLSNDLLTEFAFSTSNGSSKTKQAQLNMGYDWDSNSNIDPADWAGLVAYDFSNGDIPNATFYQSPQHPADGLQPATSFNELVALDPTSLSYDRLNYFQMQRNADDTQNEDSAYKLDFTYDLEGDFFTSIKVGARVATREFERASYINSNQKDGFTANGLVTAVDIQQIKVNPDANDDPEDAQTAIDLMQCFTHDGIDVGRSNLPSSWTTTRCGSDTFTEYFNMHDIRAINPNSGSGYYETEGSRYDVVEDTEAVYFKADFYTFWGDMPFFGNFGVRYVVTDTESSGYLQNAPVAGMPTSFSWVSLNGNYQDVLPSLNLNLSLTDEMLIRFAAYEAISRPNLADLSPSIRLNYNADIEGYVGTANMGNPKLEPIRTINYDISYEWYYSKSSMFSAALFSKDLESVIFVDAADKMAVEIGGQLFLATQPQNQEGTLINGVELNLQHSFAHLQSLLSNTGFGINYTYTDEDSNNFDEEGDPIGRVGLSEHSYNLAAYYDDDTFSIRLAYNWRDDFVRRPSVALGFNRPETLPEIEKARGQLDLTANYSINGNLKINFSAINLNESRSERYMKYEKLVNYIAESGVKYNLGLVYRF</sequence>
<dbReference type="RefSeq" id="WP_348395055.1">
    <property type="nucleotide sequence ID" value="NZ_CP136600.1"/>
</dbReference>
<evidence type="ECO:0000313" key="8">
    <source>
        <dbReference type="EMBL" id="WOH36241.1"/>
    </source>
</evidence>
<dbReference type="Gene3D" id="2.40.170.20">
    <property type="entry name" value="TonB-dependent receptor, beta-barrel domain"/>
    <property type="match status" value="1"/>
</dbReference>
<dbReference type="PANTHER" id="PTHR40980:SF3">
    <property type="entry name" value="TONB-DEPENDENT RECEPTOR-LIKE BETA-BARREL DOMAIN-CONTAINING PROTEIN"/>
    <property type="match status" value="1"/>
</dbReference>
<evidence type="ECO:0000313" key="9">
    <source>
        <dbReference type="Proteomes" id="UP001301442"/>
    </source>
</evidence>
<dbReference type="EMBL" id="CP136600">
    <property type="protein sequence ID" value="WOH36241.1"/>
    <property type="molecule type" value="Genomic_DNA"/>
</dbReference>
<keyword evidence="8" id="KW-0675">Receptor</keyword>
<feature type="domain" description="TonB-dependent receptor-like beta-barrel" evidence="6">
    <location>
        <begin position="577"/>
        <end position="1076"/>
    </location>
</feature>
<comment type="similarity">
    <text evidence="4">Belongs to the TonB-dependent receptor family.</text>
</comment>
<dbReference type="SUPFAM" id="SSF56935">
    <property type="entry name" value="Porins"/>
    <property type="match status" value="1"/>
</dbReference>
<accession>A0ABZ0GK44</accession>
<keyword evidence="2 4" id="KW-0472">Membrane</keyword>
<keyword evidence="5" id="KW-0732">Signal</keyword>
<dbReference type="InterPro" id="IPR036942">
    <property type="entry name" value="Beta-barrel_TonB_sf"/>
</dbReference>
<dbReference type="Proteomes" id="UP001301442">
    <property type="component" value="Chromosome"/>
</dbReference>
<feature type="domain" description="TonB-dependent receptor plug" evidence="7">
    <location>
        <begin position="166"/>
        <end position="265"/>
    </location>
</feature>
<dbReference type="NCBIfam" id="TIGR01782">
    <property type="entry name" value="TonB-Xanth-Caul"/>
    <property type="match status" value="1"/>
</dbReference>
<dbReference type="Gene3D" id="2.170.130.10">
    <property type="entry name" value="TonB-dependent receptor, plug domain"/>
    <property type="match status" value="1"/>
</dbReference>
<reference evidence="8 9" key="1">
    <citation type="submission" date="2023-09" db="EMBL/GenBank/DDBJ databases">
        <authorList>
            <person name="Qi X."/>
        </authorList>
    </citation>
    <scope>NUCLEOTIDE SEQUENCE [LARGE SCALE GENOMIC DNA]</scope>
    <source>
        <strain evidence="8 9">S1-1</strain>
    </source>
</reference>
<feature type="signal peptide" evidence="5">
    <location>
        <begin position="1"/>
        <end position="20"/>
    </location>
</feature>
<protein>
    <submittedName>
        <fullName evidence="8">TonB-dependent receptor</fullName>
    </submittedName>
</protein>
<dbReference type="Pfam" id="PF07715">
    <property type="entry name" value="Plug"/>
    <property type="match status" value="1"/>
</dbReference>
<evidence type="ECO:0000256" key="2">
    <source>
        <dbReference type="ARBA" id="ARBA00023136"/>
    </source>
</evidence>
<dbReference type="InterPro" id="IPR010104">
    <property type="entry name" value="TonB_rcpt_bac"/>
</dbReference>
<name>A0ABZ0GK44_9GAMM</name>
<evidence type="ECO:0000256" key="1">
    <source>
        <dbReference type="ARBA" id="ARBA00004442"/>
    </source>
</evidence>
<organism evidence="8 9">
    <name type="scientific">Thalassotalea fonticola</name>
    <dbReference type="NCBI Taxonomy" id="3065649"/>
    <lineage>
        <taxon>Bacteria</taxon>
        <taxon>Pseudomonadati</taxon>
        <taxon>Pseudomonadota</taxon>
        <taxon>Gammaproteobacteria</taxon>
        <taxon>Alteromonadales</taxon>
        <taxon>Colwelliaceae</taxon>
        <taxon>Thalassotalea</taxon>
    </lineage>
</organism>
<evidence type="ECO:0000259" key="6">
    <source>
        <dbReference type="Pfam" id="PF00593"/>
    </source>
</evidence>
<dbReference type="InterPro" id="IPR037066">
    <property type="entry name" value="Plug_dom_sf"/>
</dbReference>
<comment type="subcellular location">
    <subcellularLocation>
        <location evidence="1 4">Cell outer membrane</location>
    </subcellularLocation>
</comment>
<keyword evidence="4" id="KW-0798">TonB box</keyword>
<keyword evidence="3" id="KW-0998">Cell outer membrane</keyword>
<dbReference type="InterPro" id="IPR012910">
    <property type="entry name" value="Plug_dom"/>
</dbReference>
<keyword evidence="9" id="KW-1185">Reference proteome</keyword>
<dbReference type="Pfam" id="PF00593">
    <property type="entry name" value="TonB_dep_Rec_b-barrel"/>
    <property type="match status" value="1"/>
</dbReference>
<dbReference type="Gene3D" id="3.55.50.30">
    <property type="match status" value="1"/>
</dbReference>
<dbReference type="PANTHER" id="PTHR40980">
    <property type="entry name" value="PLUG DOMAIN-CONTAINING PROTEIN"/>
    <property type="match status" value="1"/>
</dbReference>
<dbReference type="InterPro" id="IPR000531">
    <property type="entry name" value="Beta-barrel_TonB"/>
</dbReference>
<evidence type="ECO:0000256" key="3">
    <source>
        <dbReference type="ARBA" id="ARBA00023237"/>
    </source>
</evidence>
<evidence type="ECO:0000259" key="7">
    <source>
        <dbReference type="Pfam" id="PF07715"/>
    </source>
</evidence>
<feature type="chain" id="PRO_5046252111" evidence="5">
    <location>
        <begin position="21"/>
        <end position="1109"/>
    </location>
</feature>
<proteinExistence type="inferred from homology"/>